<dbReference type="InterPro" id="IPR020059">
    <property type="entry name" value="Glu/Gln-tRNA-synth_Ib_codon-bd"/>
</dbReference>
<keyword evidence="6 10" id="KW-0067">ATP-binding</keyword>
<dbReference type="HAMAP" id="MF_02076">
    <property type="entry name" value="Glu_tRNA_synth_type2"/>
    <property type="match status" value="1"/>
</dbReference>
<dbReference type="EC" id="6.1.1.17" evidence="10"/>
<accession>A0A1J5TLC2</accession>
<dbReference type="PROSITE" id="PS00178">
    <property type="entry name" value="AA_TRNA_LIGASE_I"/>
    <property type="match status" value="1"/>
</dbReference>
<dbReference type="GO" id="GO:0005829">
    <property type="term" value="C:cytosol"/>
    <property type="evidence" value="ECO:0007669"/>
    <property type="project" value="TreeGrafter"/>
</dbReference>
<dbReference type="GO" id="GO:0032991">
    <property type="term" value="C:protein-containing complex"/>
    <property type="evidence" value="ECO:0007669"/>
    <property type="project" value="UniProtKB-ARBA"/>
</dbReference>
<dbReference type="GO" id="GO:0006424">
    <property type="term" value="P:glutamyl-tRNA aminoacylation"/>
    <property type="evidence" value="ECO:0007669"/>
    <property type="project" value="UniProtKB-UniRule"/>
</dbReference>
<dbReference type="Gene3D" id="2.40.240.10">
    <property type="entry name" value="Ribosomal Protein L25, Chain P"/>
    <property type="match status" value="1"/>
</dbReference>
<dbReference type="InterPro" id="IPR004526">
    <property type="entry name" value="Glu-tRNA-synth_arc/euk"/>
</dbReference>
<dbReference type="InterPro" id="IPR020056">
    <property type="entry name" value="Rbsml_bL25/Gln-tRNA_synth_N"/>
</dbReference>
<evidence type="ECO:0000256" key="1">
    <source>
        <dbReference type="ARBA" id="ARBA00004496"/>
    </source>
</evidence>
<evidence type="ECO:0000256" key="8">
    <source>
        <dbReference type="ARBA" id="ARBA00023146"/>
    </source>
</evidence>
<evidence type="ECO:0000256" key="3">
    <source>
        <dbReference type="ARBA" id="ARBA00022490"/>
    </source>
</evidence>
<organism evidence="13 14">
    <name type="scientific">Marine Group III euryarchaeote CG-Epi2</name>
    <dbReference type="NCBI Taxonomy" id="1888996"/>
    <lineage>
        <taxon>Archaea</taxon>
        <taxon>Methanobacteriati</taxon>
        <taxon>Thermoplasmatota</taxon>
        <taxon>Thermoplasmata</taxon>
        <taxon>Candidatus Thermoprofundales</taxon>
    </lineage>
</organism>
<dbReference type="InterPro" id="IPR020058">
    <property type="entry name" value="Glu/Gln-tRNA-synth_Ib_cat-dom"/>
</dbReference>
<comment type="subcellular location">
    <subcellularLocation>
        <location evidence="1 10">Cytoplasm</location>
    </subcellularLocation>
</comment>
<sequence>MSDLRQKLLELAMSEAAQYGEARSKSVIGKAMGKHPELRSSAQQVMQVIDEVIDEVNKMDSKDLELYKPKKKKKQEKAKPRELPPLNKTEEVVLRFAPGPSGPLHLGHTRALALNNYYKKRYDGKLVLRLEDTNPNAIDEKAYDLIQEDLKWLGIEADEVIVQSDRIDIYYEVIRTIISNGGAYVTKSDAEEWRELKRQSKAHPDRNRNPEVQMKEFDSLLDGDNGIVVIKTNLEDPNPALRDFVALRIVDSSHPLQGDKYRLWPLYNFAVAVDDYRLGITHVLRGKDHLNNTEKQRWIYKYLDWEEPEFIHYGLVAIPNTNLKTSKIRESITNGEFTGWDDCRLATIKALARRGYSAETFLKYWENSGVKEVDIKFSWQNFDALNKDFIDSKSRRLFFVPNPTEFTLETDKDLQKEAPWHPDNKELGNREETIFSGSKIYLPSKDLESLDNGSEIRLKNLCNVIMKDKTLSFSGFEHKKGVPIFQWCSSNQAIEVWYPDGERVSGLVEDNISLLDKHVVQFERTGFVRLEGEKAFFLHR</sequence>
<dbReference type="GO" id="GO:0005524">
    <property type="term" value="F:ATP binding"/>
    <property type="evidence" value="ECO:0007669"/>
    <property type="project" value="UniProtKB-UniRule"/>
</dbReference>
<dbReference type="AlphaFoldDB" id="A0A1J5TLC2"/>
<keyword evidence="4 10" id="KW-0436">Ligase</keyword>
<dbReference type="SUPFAM" id="SSF50715">
    <property type="entry name" value="Ribosomal protein L25-like"/>
    <property type="match status" value="1"/>
</dbReference>
<dbReference type="Gene3D" id="3.40.50.620">
    <property type="entry name" value="HUPs"/>
    <property type="match status" value="1"/>
</dbReference>
<dbReference type="Proteomes" id="UP000183615">
    <property type="component" value="Unassembled WGS sequence"/>
</dbReference>
<dbReference type="InterPro" id="IPR050132">
    <property type="entry name" value="Gln/Glu-tRNA_Ligase"/>
</dbReference>
<dbReference type="InterPro" id="IPR000924">
    <property type="entry name" value="Glu/Gln-tRNA-synth"/>
</dbReference>
<comment type="similarity">
    <text evidence="2 10">Belongs to the class-I aminoacyl-tRNA synthetase family. Glutamate--tRNA ligase type 2 subfamily.</text>
</comment>
<comment type="function">
    <text evidence="10">Catalyzes the attachment of glutamate to tRNA(Glu) in a two-step reaction: glutamate is first activated by ATP to form Glu-AMP and then transferred to the acceptor end of tRNA(Glu).</text>
</comment>
<dbReference type="NCBIfam" id="NF003169">
    <property type="entry name" value="PRK04156.1"/>
    <property type="match status" value="1"/>
</dbReference>
<dbReference type="PANTHER" id="PTHR43097:SF5">
    <property type="entry name" value="GLUTAMATE--TRNA LIGASE"/>
    <property type="match status" value="1"/>
</dbReference>
<feature type="domain" description="Glutamyl/glutaminyl-tRNA synthetase class Ib catalytic" evidence="11">
    <location>
        <begin position="91"/>
        <end position="390"/>
    </location>
</feature>
<dbReference type="PANTHER" id="PTHR43097">
    <property type="entry name" value="GLUTAMINE-TRNA LIGASE"/>
    <property type="match status" value="1"/>
</dbReference>
<feature type="domain" description="Glutamyl/glutaminyl-tRNA synthetase class Ib anti-codon binding" evidence="12">
    <location>
        <begin position="395"/>
        <end position="469"/>
    </location>
</feature>
<evidence type="ECO:0000256" key="9">
    <source>
        <dbReference type="ARBA" id="ARBA00048351"/>
    </source>
</evidence>
<evidence type="ECO:0000256" key="5">
    <source>
        <dbReference type="ARBA" id="ARBA00022741"/>
    </source>
</evidence>
<dbReference type="NCBIfam" id="TIGR00463">
    <property type="entry name" value="gltX_arch"/>
    <property type="match status" value="1"/>
</dbReference>
<evidence type="ECO:0000256" key="4">
    <source>
        <dbReference type="ARBA" id="ARBA00022598"/>
    </source>
</evidence>
<keyword evidence="3 10" id="KW-0963">Cytoplasm</keyword>
<protein>
    <recommendedName>
        <fullName evidence="10">Glutamate--tRNA ligase</fullName>
        <ecNumber evidence="10">6.1.1.17</ecNumber>
    </recommendedName>
    <alternativeName>
        <fullName evidence="10">Glutamyl-tRNA synthetase</fullName>
        <shortName evidence="10">GluRS</shortName>
    </alternativeName>
</protein>
<comment type="catalytic activity">
    <reaction evidence="9 10">
        <text>tRNA(Glu) + L-glutamate + ATP = L-glutamyl-tRNA(Glu) + AMP + diphosphate</text>
        <dbReference type="Rhea" id="RHEA:23540"/>
        <dbReference type="Rhea" id="RHEA-COMP:9663"/>
        <dbReference type="Rhea" id="RHEA-COMP:9680"/>
        <dbReference type="ChEBI" id="CHEBI:29985"/>
        <dbReference type="ChEBI" id="CHEBI:30616"/>
        <dbReference type="ChEBI" id="CHEBI:33019"/>
        <dbReference type="ChEBI" id="CHEBI:78442"/>
        <dbReference type="ChEBI" id="CHEBI:78520"/>
        <dbReference type="ChEBI" id="CHEBI:456215"/>
        <dbReference type="EC" id="6.1.1.17"/>
    </reaction>
</comment>
<keyword evidence="8 10" id="KW-0030">Aminoacyl-tRNA synthetase</keyword>
<evidence type="ECO:0000313" key="14">
    <source>
        <dbReference type="Proteomes" id="UP000183615"/>
    </source>
</evidence>
<comment type="caution">
    <text evidence="10">Lacks conserved residue(s) required for the propagation of feature annotation.</text>
</comment>
<dbReference type="Gene3D" id="2.40.240.100">
    <property type="match status" value="1"/>
</dbReference>
<gene>
    <name evidence="10" type="primary">gltX</name>
    <name evidence="13" type="ORF">BET99_05825</name>
</gene>
<evidence type="ECO:0000256" key="6">
    <source>
        <dbReference type="ARBA" id="ARBA00022840"/>
    </source>
</evidence>
<keyword evidence="5 10" id="KW-0547">Nucleotide-binding</keyword>
<proteinExistence type="inferred from homology"/>
<keyword evidence="7 10" id="KW-0648">Protein biosynthesis</keyword>
<dbReference type="SUPFAM" id="SSF52374">
    <property type="entry name" value="Nucleotidylyl transferase"/>
    <property type="match status" value="1"/>
</dbReference>
<name>A0A1J5TLC2_9ARCH</name>
<dbReference type="InterPro" id="IPR014729">
    <property type="entry name" value="Rossmann-like_a/b/a_fold"/>
</dbReference>
<evidence type="ECO:0000256" key="7">
    <source>
        <dbReference type="ARBA" id="ARBA00022917"/>
    </source>
</evidence>
<dbReference type="GO" id="GO:0004818">
    <property type="term" value="F:glutamate-tRNA ligase activity"/>
    <property type="evidence" value="ECO:0007669"/>
    <property type="project" value="UniProtKB-UniRule"/>
</dbReference>
<dbReference type="GO" id="GO:0043604">
    <property type="term" value="P:amide biosynthetic process"/>
    <property type="evidence" value="ECO:0007669"/>
    <property type="project" value="TreeGrafter"/>
</dbReference>
<evidence type="ECO:0000259" key="12">
    <source>
        <dbReference type="Pfam" id="PF03950"/>
    </source>
</evidence>
<evidence type="ECO:0000256" key="2">
    <source>
        <dbReference type="ARBA" id="ARBA00008927"/>
    </source>
</evidence>
<dbReference type="Pfam" id="PF03950">
    <property type="entry name" value="tRNA-synt_1c_C"/>
    <property type="match status" value="1"/>
</dbReference>
<evidence type="ECO:0000256" key="10">
    <source>
        <dbReference type="HAMAP-Rule" id="MF_02076"/>
    </source>
</evidence>
<evidence type="ECO:0000313" key="13">
    <source>
        <dbReference type="EMBL" id="OIR21767.1"/>
    </source>
</evidence>
<reference evidence="13 14" key="1">
    <citation type="submission" date="2016-08" db="EMBL/GenBank/DDBJ databases">
        <title>New Insights into Marine Group III Euryarchaeota, from dark to light.</title>
        <authorList>
            <person name="Haro-Moreno J.M."/>
            <person name="Rodriguez-Valera F."/>
            <person name="Lopez-Garcia P."/>
            <person name="Moreira D."/>
            <person name="Martin-Cuadrado A.B."/>
        </authorList>
    </citation>
    <scope>NUCLEOTIDE SEQUENCE [LARGE SCALE GENOMIC DNA]</scope>
    <source>
        <strain evidence="13">CG-Epi2</strain>
    </source>
</reference>
<evidence type="ECO:0000259" key="11">
    <source>
        <dbReference type="Pfam" id="PF00749"/>
    </source>
</evidence>
<dbReference type="EMBL" id="MIYZ01000036">
    <property type="protein sequence ID" value="OIR21767.1"/>
    <property type="molecule type" value="Genomic_DNA"/>
</dbReference>
<dbReference type="PRINTS" id="PR00987">
    <property type="entry name" value="TRNASYNTHGLU"/>
</dbReference>
<dbReference type="InterPro" id="IPR001412">
    <property type="entry name" value="aa-tRNA-synth_I_CS"/>
</dbReference>
<dbReference type="Pfam" id="PF00749">
    <property type="entry name" value="tRNA-synt_1c"/>
    <property type="match status" value="1"/>
</dbReference>
<dbReference type="InterPro" id="IPR011035">
    <property type="entry name" value="Ribosomal_bL25/Gln-tRNA_synth"/>
</dbReference>
<comment type="caution">
    <text evidence="13">The sequence shown here is derived from an EMBL/GenBank/DDBJ whole genome shotgun (WGS) entry which is preliminary data.</text>
</comment>